<evidence type="ECO:0000256" key="1">
    <source>
        <dbReference type="ARBA" id="ARBA00008455"/>
    </source>
</evidence>
<feature type="domain" description="Peptidase C1A papain C-terminal" evidence="3">
    <location>
        <begin position="47"/>
        <end position="263"/>
    </location>
</feature>
<dbReference type="InterPro" id="IPR000668">
    <property type="entry name" value="Peptidase_C1A_C"/>
</dbReference>
<dbReference type="GO" id="GO:0006508">
    <property type="term" value="P:proteolysis"/>
    <property type="evidence" value="ECO:0007669"/>
    <property type="project" value="InterPro"/>
</dbReference>
<proteinExistence type="inferred from homology"/>
<protein>
    <recommendedName>
        <fullName evidence="3">Peptidase C1A papain C-terminal domain-containing protein</fullName>
    </recommendedName>
</protein>
<name>A0A926VFP7_9CYAN</name>
<evidence type="ECO:0000259" key="3">
    <source>
        <dbReference type="SMART" id="SM00645"/>
    </source>
</evidence>
<evidence type="ECO:0000313" key="4">
    <source>
        <dbReference type="EMBL" id="MBD2182911.1"/>
    </source>
</evidence>
<organism evidence="4 5">
    <name type="scientific">Aerosakkonema funiforme FACHB-1375</name>
    <dbReference type="NCBI Taxonomy" id="2949571"/>
    <lineage>
        <taxon>Bacteria</taxon>
        <taxon>Bacillati</taxon>
        <taxon>Cyanobacteriota</taxon>
        <taxon>Cyanophyceae</taxon>
        <taxon>Oscillatoriophycideae</taxon>
        <taxon>Aerosakkonematales</taxon>
        <taxon>Aerosakkonemataceae</taxon>
        <taxon>Aerosakkonema</taxon>
    </lineage>
</organism>
<dbReference type="AlphaFoldDB" id="A0A926VFP7"/>
<dbReference type="SMART" id="SM00645">
    <property type="entry name" value="Pept_C1"/>
    <property type="match status" value="1"/>
</dbReference>
<dbReference type="InterPro" id="IPR038765">
    <property type="entry name" value="Papain-like_cys_pep_sf"/>
</dbReference>
<evidence type="ECO:0000313" key="5">
    <source>
        <dbReference type="Proteomes" id="UP000641646"/>
    </source>
</evidence>
<dbReference type="Pfam" id="PF00112">
    <property type="entry name" value="Peptidase_C1"/>
    <property type="match status" value="1"/>
</dbReference>
<dbReference type="EMBL" id="JACJPW010000044">
    <property type="protein sequence ID" value="MBD2182911.1"/>
    <property type="molecule type" value="Genomic_DNA"/>
</dbReference>
<gene>
    <name evidence="4" type="ORF">H6G03_17870</name>
</gene>
<dbReference type="PANTHER" id="PTHR12411">
    <property type="entry name" value="CYSTEINE PROTEASE FAMILY C1-RELATED"/>
    <property type="match status" value="1"/>
</dbReference>
<dbReference type="RefSeq" id="WP_190466150.1">
    <property type="nucleotide sequence ID" value="NZ_JACJPW010000044.1"/>
</dbReference>
<reference evidence="4" key="1">
    <citation type="journal article" date="2015" name="ISME J.">
        <title>Draft Genome Sequence of Streptomyces incarnatus NRRL8089, which Produces the Nucleoside Antibiotic Sinefungin.</title>
        <authorList>
            <person name="Oshima K."/>
            <person name="Hattori M."/>
            <person name="Shimizu H."/>
            <person name="Fukuda K."/>
            <person name="Nemoto M."/>
            <person name="Inagaki K."/>
            <person name="Tamura T."/>
        </authorList>
    </citation>
    <scope>NUCLEOTIDE SEQUENCE</scope>
    <source>
        <strain evidence="4">FACHB-1375</strain>
    </source>
</reference>
<sequence length="263" mass="29861">MKHIRRVLALTAIALLLFCLHPLSVRAARPNTVIVPETYVPQTEYFLSDREQFPVRSLGLCGSSAIFSTIEAYQYKYRLNIGSRMISVQNPINNLGKKWLWDTCINDTDPKDVLAYEADLDHLYEDLDPFTSKCDPDAWDTKCAGQSGSSRCTGTGLYYNSYDVANPDPRTIKYVIESDRPVIARIRIDGRWGQYHGGVYHNQPTTQPNFVISVTIWGFGHDESDGDYWLVKNNWGPTWGNNGWMQLKIDTQTVLTAYALPPN</sequence>
<accession>A0A926VFP7</accession>
<feature type="chain" id="PRO_5038093439" description="Peptidase C1A papain C-terminal domain-containing protein" evidence="2">
    <location>
        <begin position="28"/>
        <end position="263"/>
    </location>
</feature>
<feature type="signal peptide" evidence="2">
    <location>
        <begin position="1"/>
        <end position="27"/>
    </location>
</feature>
<dbReference type="Proteomes" id="UP000641646">
    <property type="component" value="Unassembled WGS sequence"/>
</dbReference>
<keyword evidence="2" id="KW-0732">Signal</keyword>
<comment type="caution">
    <text evidence="4">The sequence shown here is derived from an EMBL/GenBank/DDBJ whole genome shotgun (WGS) entry which is preliminary data.</text>
</comment>
<dbReference type="GO" id="GO:0008234">
    <property type="term" value="F:cysteine-type peptidase activity"/>
    <property type="evidence" value="ECO:0007669"/>
    <property type="project" value="InterPro"/>
</dbReference>
<dbReference type="InterPro" id="IPR013128">
    <property type="entry name" value="Peptidase_C1A"/>
</dbReference>
<dbReference type="SUPFAM" id="SSF54001">
    <property type="entry name" value="Cysteine proteinases"/>
    <property type="match status" value="1"/>
</dbReference>
<reference evidence="4" key="2">
    <citation type="submission" date="2020-08" db="EMBL/GenBank/DDBJ databases">
        <authorList>
            <person name="Chen M."/>
            <person name="Teng W."/>
            <person name="Zhao L."/>
            <person name="Hu C."/>
            <person name="Zhou Y."/>
            <person name="Han B."/>
            <person name="Song L."/>
            <person name="Shu W."/>
        </authorList>
    </citation>
    <scope>NUCLEOTIDE SEQUENCE</scope>
    <source>
        <strain evidence="4">FACHB-1375</strain>
    </source>
</reference>
<keyword evidence="5" id="KW-1185">Reference proteome</keyword>
<comment type="similarity">
    <text evidence="1">Belongs to the peptidase C1 family.</text>
</comment>
<dbReference type="Gene3D" id="3.90.70.10">
    <property type="entry name" value="Cysteine proteinases"/>
    <property type="match status" value="1"/>
</dbReference>
<evidence type="ECO:0000256" key="2">
    <source>
        <dbReference type="SAM" id="SignalP"/>
    </source>
</evidence>